<proteinExistence type="predicted"/>
<organism evidence="1 2">
    <name type="scientific">Arthrobacter phage Emotion</name>
    <dbReference type="NCBI Taxonomy" id="3038361"/>
    <lineage>
        <taxon>Viruses</taxon>
        <taxon>Duplodnaviria</taxon>
        <taxon>Heunggongvirae</taxon>
        <taxon>Uroviricota</taxon>
        <taxon>Caudoviricetes</taxon>
        <taxon>Casidaviridae</taxon>
        <taxon>Emotionvirus</taxon>
        <taxon>Emotionvirus emotion</taxon>
    </lineage>
</organism>
<dbReference type="Proteomes" id="UP001240749">
    <property type="component" value="Segment"/>
</dbReference>
<reference evidence="1" key="1">
    <citation type="submission" date="2023-03" db="EMBL/GenBank/DDBJ databases">
        <authorList>
            <person name="Barcik Weissman S.N."/>
            <person name="Chang S."/>
            <person name="Chen D.A."/>
            <person name="Chew B."/>
            <person name="De Jesus J.L."/>
            <person name="Han M.T."/>
            <person name="Hsu T.-Y."/>
            <person name="Rivera W."/>
            <person name="Vu T.L."/>
            <person name="Garza D.R."/>
            <person name="Stephenson J.C."/>
            <person name="Zorawik M."/>
            <person name="Reddi K."/>
            <person name="Freise A.C."/>
            <person name="Furlong K.P."/>
            <person name="Rudner A.D."/>
            <person name="Beyer A.R."/>
            <person name="Chong R.A."/>
            <person name="Edgington N.P."/>
            <person name="Garcia Costas A.M."/>
            <person name="Gibb B.P."/>
            <person name="Klyczek K.K."/>
            <person name="Swerdlow S.J."/>
            <person name="Russell D.A."/>
            <person name="Jacobs-Sera D."/>
            <person name="Hatfull G.F."/>
        </authorList>
    </citation>
    <scope>NUCLEOTIDE SEQUENCE</scope>
</reference>
<sequence length="325" mass="34923">MALDSVPWFIGGGAEHSPSVARLLGYAATQGATGIIQPKDLIVRALSVPGTAVRIGPGAAVLYNRYPGATSQSYLVRNDSDTNVEIPATGSGSGATRYIIIRIKDPQYSGQAPADVRVGPYVEAVQVSSISNLAYPFVALAKIVQPASTGTITQAMITDLREVANPREKSFVRPEPIVTGDSGLALSATGADGELFPNAGGSQTIDIPEWATRAQIRAEWLGVRLPTSAGWGEYWAEFGPYARPSTREYSTQRFNWDADETSAIYRTNWILHDDVYIPADLRGTSQVFYMKGRIVVDKVNKPTLDAKSGVVLSVRFLEVADPSTS</sequence>
<dbReference type="EMBL" id="OQ709216">
    <property type="protein sequence ID" value="WGH21366.1"/>
    <property type="molecule type" value="Genomic_DNA"/>
</dbReference>
<protein>
    <submittedName>
        <fullName evidence="1">Minor tail protein</fullName>
    </submittedName>
</protein>
<name>A0AA49ES87_9CAUD</name>
<accession>A0AA49ES87</accession>
<gene>
    <name evidence="1" type="primary">17</name>
    <name evidence="1" type="ORF">SEA_EMOTION_17</name>
</gene>
<keyword evidence="2" id="KW-1185">Reference proteome</keyword>
<evidence type="ECO:0000313" key="1">
    <source>
        <dbReference type="EMBL" id="WGH21366.1"/>
    </source>
</evidence>
<evidence type="ECO:0000313" key="2">
    <source>
        <dbReference type="Proteomes" id="UP001240749"/>
    </source>
</evidence>